<comment type="caution">
    <text evidence="1">The sequence shown here is derived from an EMBL/GenBank/DDBJ whole genome shotgun (WGS) entry which is preliminary data.</text>
</comment>
<evidence type="ECO:0000313" key="2">
    <source>
        <dbReference type="Proteomes" id="UP001519460"/>
    </source>
</evidence>
<evidence type="ECO:0000313" key="1">
    <source>
        <dbReference type="EMBL" id="KAK7458910.1"/>
    </source>
</evidence>
<protein>
    <submittedName>
        <fullName evidence="1">Uncharacterized protein</fullName>
    </submittedName>
</protein>
<proteinExistence type="predicted"/>
<keyword evidence="2" id="KW-1185">Reference proteome</keyword>
<sequence>MFELGGEYANIVIQRCQSSFWIDVAKHYKKTTASCLPGTFPEFISENIHYNINIIRDNKTVHVPEWINSGIISVSALISDEGNFLTFDEFQNKYSLTSTNFLAYSGIINAIKQFREKCGLAPDAGSTPSYSKFWSMIRSKEGSKAVYTFLTRPHQEAACIEKWEERFGNLNWKRNI</sequence>
<dbReference type="EMBL" id="JACVVK020000663">
    <property type="protein sequence ID" value="KAK7458910.1"/>
    <property type="molecule type" value="Genomic_DNA"/>
</dbReference>
<gene>
    <name evidence="1" type="ORF">BaRGS_00039084</name>
</gene>
<organism evidence="1 2">
    <name type="scientific">Batillaria attramentaria</name>
    <dbReference type="NCBI Taxonomy" id="370345"/>
    <lineage>
        <taxon>Eukaryota</taxon>
        <taxon>Metazoa</taxon>
        <taxon>Spiralia</taxon>
        <taxon>Lophotrochozoa</taxon>
        <taxon>Mollusca</taxon>
        <taxon>Gastropoda</taxon>
        <taxon>Caenogastropoda</taxon>
        <taxon>Sorbeoconcha</taxon>
        <taxon>Cerithioidea</taxon>
        <taxon>Batillariidae</taxon>
        <taxon>Batillaria</taxon>
    </lineage>
</organism>
<accession>A0ABD0J413</accession>
<name>A0ABD0J413_9CAEN</name>
<reference evidence="1 2" key="1">
    <citation type="journal article" date="2023" name="Sci. Data">
        <title>Genome assembly of the Korean intertidal mud-creeper Batillaria attramentaria.</title>
        <authorList>
            <person name="Patra A.K."/>
            <person name="Ho P.T."/>
            <person name="Jun S."/>
            <person name="Lee S.J."/>
            <person name="Kim Y."/>
            <person name="Won Y.J."/>
        </authorList>
    </citation>
    <scope>NUCLEOTIDE SEQUENCE [LARGE SCALE GENOMIC DNA]</scope>
    <source>
        <strain evidence="1">Wonlab-2016</strain>
    </source>
</reference>
<dbReference type="Proteomes" id="UP001519460">
    <property type="component" value="Unassembled WGS sequence"/>
</dbReference>
<dbReference type="AlphaFoldDB" id="A0ABD0J413"/>